<dbReference type="Proteomes" id="UP000680865">
    <property type="component" value="Unassembled WGS sequence"/>
</dbReference>
<evidence type="ECO:0000256" key="1">
    <source>
        <dbReference type="SAM" id="MobiDB-lite"/>
    </source>
</evidence>
<dbReference type="EMBL" id="BOQP01000006">
    <property type="protein sequence ID" value="GIM68763.1"/>
    <property type="molecule type" value="Genomic_DNA"/>
</dbReference>
<dbReference type="AlphaFoldDB" id="A0A919SBV7"/>
<proteinExistence type="predicted"/>
<reference evidence="2" key="1">
    <citation type="submission" date="2021-03" db="EMBL/GenBank/DDBJ databases">
        <title>Whole genome shotgun sequence of Actinoplanes consettensis NBRC 14913.</title>
        <authorList>
            <person name="Komaki H."/>
            <person name="Tamura T."/>
        </authorList>
    </citation>
    <scope>NUCLEOTIDE SEQUENCE</scope>
    <source>
        <strain evidence="2">NBRC 14913</strain>
    </source>
</reference>
<name>A0A919SBV7_9ACTN</name>
<evidence type="ECO:0000313" key="3">
    <source>
        <dbReference type="Proteomes" id="UP000680865"/>
    </source>
</evidence>
<gene>
    <name evidence="2" type="ORF">Aco04nite_12170</name>
</gene>
<feature type="region of interest" description="Disordered" evidence="1">
    <location>
        <begin position="1"/>
        <end position="26"/>
    </location>
</feature>
<sequence>MQRHFHAGRRPIGTRGDPQPGVPVHLPGHQSFRCLIQRSIDRDVTVDMAISGRHLGITSGTDIDVRKRLHAISFHL</sequence>
<accession>A0A919SBV7</accession>
<evidence type="ECO:0000313" key="2">
    <source>
        <dbReference type="EMBL" id="GIM68763.1"/>
    </source>
</evidence>
<protein>
    <submittedName>
        <fullName evidence="2">Uncharacterized protein</fullName>
    </submittedName>
</protein>
<keyword evidence="3" id="KW-1185">Reference proteome</keyword>
<organism evidence="2 3">
    <name type="scientific">Winogradskya consettensis</name>
    <dbReference type="NCBI Taxonomy" id="113560"/>
    <lineage>
        <taxon>Bacteria</taxon>
        <taxon>Bacillati</taxon>
        <taxon>Actinomycetota</taxon>
        <taxon>Actinomycetes</taxon>
        <taxon>Micromonosporales</taxon>
        <taxon>Micromonosporaceae</taxon>
        <taxon>Winogradskya</taxon>
    </lineage>
</organism>
<comment type="caution">
    <text evidence="2">The sequence shown here is derived from an EMBL/GenBank/DDBJ whole genome shotgun (WGS) entry which is preliminary data.</text>
</comment>